<dbReference type="SUPFAM" id="SSF53335">
    <property type="entry name" value="S-adenosyl-L-methionine-dependent methyltransferases"/>
    <property type="match status" value="1"/>
</dbReference>
<dbReference type="InterPro" id="IPR029063">
    <property type="entry name" value="SAM-dependent_MTases_sf"/>
</dbReference>
<dbReference type="Gene3D" id="3.40.50.150">
    <property type="entry name" value="Vaccinia Virus protein VP39"/>
    <property type="match status" value="1"/>
</dbReference>
<feature type="domain" description="Methyltransferase" evidence="1">
    <location>
        <begin position="96"/>
        <end position="179"/>
    </location>
</feature>
<comment type="caution">
    <text evidence="3">The sequence shown here is derived from an EMBL/GenBank/DDBJ whole genome shotgun (WGS) entry which is preliminary data.</text>
</comment>
<dbReference type="CDD" id="cd02440">
    <property type="entry name" value="AdoMet_MTases"/>
    <property type="match status" value="1"/>
</dbReference>
<accession>A0ABQ6IBX7</accession>
<dbReference type="RefSeq" id="WP_284327909.1">
    <property type="nucleotide sequence ID" value="NZ_BSUN01000001.1"/>
</dbReference>
<evidence type="ECO:0000259" key="1">
    <source>
        <dbReference type="Pfam" id="PF13649"/>
    </source>
</evidence>
<feature type="domain" description="23S rRNA (guanine(745)-N(1))-methyltransferase N-terminal" evidence="2">
    <location>
        <begin position="12"/>
        <end position="45"/>
    </location>
</feature>
<protein>
    <submittedName>
        <fullName evidence="3">Uncharacterized protein</fullName>
    </submittedName>
</protein>
<dbReference type="InterPro" id="IPR041698">
    <property type="entry name" value="Methyltransf_25"/>
</dbReference>
<dbReference type="Pfam" id="PF21302">
    <property type="entry name" value="Zn_ribbon_RlmA"/>
    <property type="match status" value="1"/>
</dbReference>
<dbReference type="Proteomes" id="UP001157125">
    <property type="component" value="Unassembled WGS sequence"/>
</dbReference>
<evidence type="ECO:0000313" key="3">
    <source>
        <dbReference type="EMBL" id="GMA35319.1"/>
    </source>
</evidence>
<dbReference type="EMBL" id="BSUN01000001">
    <property type="protein sequence ID" value="GMA35319.1"/>
    <property type="molecule type" value="Genomic_DNA"/>
</dbReference>
<keyword evidence="4" id="KW-1185">Reference proteome</keyword>
<gene>
    <name evidence="3" type="ORF">GCM10025876_15230</name>
</gene>
<sequence>MTWPARILSALRCPVCAGPVAETASGLRCGAGHTFDRARQGYVTLRAGHGKTLNADTAEMVVARERLQSGGWYAPVADAAARAVAQVARDGRGLLLDLAGGTGYYAAAALDALPGWDGIAMDLATPALKRAARAHPRCVAVGGDALRTLPLADASVDIVLSVFGPRVPSEVMRVLAPGGALVVVTPLPQHLREARRGRGRCARA</sequence>
<organism evidence="3 4">
    <name type="scientific">Demequina litorisediminis</name>
    <dbReference type="NCBI Taxonomy" id="1849022"/>
    <lineage>
        <taxon>Bacteria</taxon>
        <taxon>Bacillati</taxon>
        <taxon>Actinomycetota</taxon>
        <taxon>Actinomycetes</taxon>
        <taxon>Micrococcales</taxon>
        <taxon>Demequinaceae</taxon>
        <taxon>Demequina</taxon>
    </lineage>
</organism>
<dbReference type="Pfam" id="PF13649">
    <property type="entry name" value="Methyltransf_25"/>
    <property type="match status" value="1"/>
</dbReference>
<evidence type="ECO:0000313" key="4">
    <source>
        <dbReference type="Proteomes" id="UP001157125"/>
    </source>
</evidence>
<dbReference type="InterPro" id="IPR048647">
    <property type="entry name" value="RlmA_N"/>
</dbReference>
<name>A0ABQ6IBX7_9MICO</name>
<reference evidence="4" key="1">
    <citation type="journal article" date="2019" name="Int. J. Syst. Evol. Microbiol.">
        <title>The Global Catalogue of Microorganisms (GCM) 10K type strain sequencing project: providing services to taxonomists for standard genome sequencing and annotation.</title>
        <authorList>
            <consortium name="The Broad Institute Genomics Platform"/>
            <consortium name="The Broad Institute Genome Sequencing Center for Infectious Disease"/>
            <person name="Wu L."/>
            <person name="Ma J."/>
        </authorList>
    </citation>
    <scope>NUCLEOTIDE SEQUENCE [LARGE SCALE GENOMIC DNA]</scope>
    <source>
        <strain evidence="4">NBRC 112299</strain>
    </source>
</reference>
<proteinExistence type="predicted"/>
<evidence type="ECO:0000259" key="2">
    <source>
        <dbReference type="Pfam" id="PF21302"/>
    </source>
</evidence>